<dbReference type="STRING" id="272123.Anacy_3988"/>
<name>K9ZKR2_ANACC</name>
<protein>
    <recommendedName>
        <fullName evidence="3">Type I restriction enzyme R protein N-terminal domain-containing protein</fullName>
    </recommendedName>
</protein>
<evidence type="ECO:0008006" key="3">
    <source>
        <dbReference type="Google" id="ProtNLM"/>
    </source>
</evidence>
<sequence>MTRRRILQEDQSYTFRSYFEMPYEADEILAELGYSLLRRHINLPRSERHLERLEELKQRIEESLPLVSLSSETARRETLVAPTLLEVARYCQCQVRIEYSLSVNNWLKGYLDYFLKHNPSLLVVEAKNDDLTRGFTQLAVELIAISEVEEGDIFYGVVTIGDAWRFGRLEKTNQQIFQDISLYRIPDDLEDLMRILVGILE</sequence>
<dbReference type="PATRIC" id="fig|272123.3.peg.4332"/>
<gene>
    <name evidence="1" type="ordered locus">Anacy_3988</name>
</gene>
<dbReference type="KEGG" id="acy:Anacy_3988"/>
<dbReference type="EMBL" id="CP003659">
    <property type="protein sequence ID" value="AFZ59359.1"/>
    <property type="molecule type" value="Genomic_DNA"/>
</dbReference>
<proteinExistence type="predicted"/>
<reference evidence="2" key="1">
    <citation type="journal article" date="2013" name="Proc. Natl. Acad. Sci. U.S.A.">
        <title>Improving the coverage of the cyanobacterial phylum using diversity-driven genome sequencing.</title>
        <authorList>
            <person name="Shih P.M."/>
            <person name="Wu D."/>
            <person name="Latifi A."/>
            <person name="Axen S.D."/>
            <person name="Fewer D.P."/>
            <person name="Talla E."/>
            <person name="Calteau A."/>
            <person name="Cai F."/>
            <person name="Tandeau de Marsac N."/>
            <person name="Rippka R."/>
            <person name="Herdman M."/>
            <person name="Sivonen K."/>
            <person name="Coursin T."/>
            <person name="Laurent T."/>
            <person name="Goodwin L."/>
            <person name="Nolan M."/>
            <person name="Davenport K.W."/>
            <person name="Han C.S."/>
            <person name="Rubin E.M."/>
            <person name="Eisen J.A."/>
            <person name="Woyke T."/>
            <person name="Gugger M."/>
            <person name="Kerfeld C.A."/>
        </authorList>
    </citation>
    <scope>NUCLEOTIDE SEQUENCE [LARGE SCALE GENOMIC DNA]</scope>
    <source>
        <strain evidence="2">ATCC 27899 / PCC 7122</strain>
    </source>
</reference>
<accession>K9ZKR2</accession>
<organism evidence="1 2">
    <name type="scientific">Anabaena cylindrica (strain ATCC 27899 / PCC 7122)</name>
    <dbReference type="NCBI Taxonomy" id="272123"/>
    <lineage>
        <taxon>Bacteria</taxon>
        <taxon>Bacillati</taxon>
        <taxon>Cyanobacteriota</taxon>
        <taxon>Cyanophyceae</taxon>
        <taxon>Nostocales</taxon>
        <taxon>Nostocaceae</taxon>
        <taxon>Anabaena</taxon>
    </lineage>
</organism>
<dbReference type="RefSeq" id="WP_015215977.1">
    <property type="nucleotide sequence ID" value="NC_019771.1"/>
</dbReference>
<dbReference type="eggNOG" id="ENOG502ZF3I">
    <property type="taxonomic scope" value="Bacteria"/>
</dbReference>
<evidence type="ECO:0000313" key="2">
    <source>
        <dbReference type="Proteomes" id="UP000010474"/>
    </source>
</evidence>
<dbReference type="AlphaFoldDB" id="K9ZKR2"/>
<keyword evidence="2" id="KW-1185">Reference proteome</keyword>
<evidence type="ECO:0000313" key="1">
    <source>
        <dbReference type="EMBL" id="AFZ59359.1"/>
    </source>
</evidence>
<dbReference type="HOGENOM" id="CLU_1352712_0_0_3"/>
<dbReference type="Proteomes" id="UP000010474">
    <property type="component" value="Chromosome"/>
</dbReference>
<dbReference type="OrthoDB" id="466093at2"/>